<keyword evidence="2" id="KW-0663">Pyridoxal phosphate</keyword>
<feature type="domain" description="Aminotransferase class V" evidence="3">
    <location>
        <begin position="2"/>
        <end position="367"/>
    </location>
</feature>
<dbReference type="SUPFAM" id="SSF53383">
    <property type="entry name" value="PLP-dependent transferases"/>
    <property type="match status" value="1"/>
</dbReference>
<dbReference type="InterPro" id="IPR015424">
    <property type="entry name" value="PyrdxlP-dep_Trfase"/>
</dbReference>
<gene>
    <name evidence="4" type="ORF">EXM22_03050</name>
</gene>
<dbReference type="RefSeq" id="WP_149485094.1">
    <property type="nucleotide sequence ID" value="NZ_CP036150.1"/>
</dbReference>
<dbReference type="KEGG" id="ock:EXM22_03050"/>
<dbReference type="InterPro" id="IPR015421">
    <property type="entry name" value="PyrdxlP-dep_Trfase_major"/>
</dbReference>
<dbReference type="PANTHER" id="PTHR11601">
    <property type="entry name" value="CYSTEINE DESULFURYLASE FAMILY MEMBER"/>
    <property type="match status" value="1"/>
</dbReference>
<dbReference type="Gene3D" id="1.10.260.50">
    <property type="match status" value="1"/>
</dbReference>
<evidence type="ECO:0000259" key="3">
    <source>
        <dbReference type="Pfam" id="PF00266"/>
    </source>
</evidence>
<dbReference type="Gene3D" id="3.90.1150.10">
    <property type="entry name" value="Aspartate Aminotransferase, domain 1"/>
    <property type="match status" value="1"/>
</dbReference>
<protein>
    <submittedName>
        <fullName evidence="4">Cysteine desulfurase</fullName>
    </submittedName>
</protein>
<evidence type="ECO:0000256" key="1">
    <source>
        <dbReference type="ARBA" id="ARBA00001933"/>
    </source>
</evidence>
<dbReference type="AlphaFoldDB" id="A0A5C1QLI2"/>
<keyword evidence="5" id="KW-1185">Reference proteome</keyword>
<comment type="cofactor">
    <cofactor evidence="1">
        <name>pyridoxal 5'-phosphate</name>
        <dbReference type="ChEBI" id="CHEBI:597326"/>
    </cofactor>
</comment>
<evidence type="ECO:0000313" key="4">
    <source>
        <dbReference type="EMBL" id="QEN07012.1"/>
    </source>
</evidence>
<dbReference type="PANTHER" id="PTHR11601:SF36">
    <property type="entry name" value="CYSTEINE DESULFURASE NIFS-RELATED"/>
    <property type="match status" value="1"/>
</dbReference>
<reference evidence="4 5" key="1">
    <citation type="submission" date="2019-02" db="EMBL/GenBank/DDBJ databases">
        <title>Complete Genome Sequence and Methylome Analysis of free living Spirochaetas.</title>
        <authorList>
            <person name="Fomenkov A."/>
            <person name="Dubinina G."/>
            <person name="Leshcheva N."/>
            <person name="Mikheeva N."/>
            <person name="Grabovich M."/>
            <person name="Vincze T."/>
            <person name="Roberts R.J."/>
        </authorList>
    </citation>
    <scope>NUCLEOTIDE SEQUENCE [LARGE SCALE GENOMIC DNA]</scope>
    <source>
        <strain evidence="4 5">K2</strain>
    </source>
</reference>
<name>A0A5C1QLI2_9SPIO</name>
<organism evidence="4 5">
    <name type="scientific">Oceanispirochaeta crateris</name>
    <dbReference type="NCBI Taxonomy" id="2518645"/>
    <lineage>
        <taxon>Bacteria</taxon>
        <taxon>Pseudomonadati</taxon>
        <taxon>Spirochaetota</taxon>
        <taxon>Spirochaetia</taxon>
        <taxon>Spirochaetales</taxon>
        <taxon>Spirochaetaceae</taxon>
        <taxon>Oceanispirochaeta</taxon>
    </lineage>
</organism>
<dbReference type="Proteomes" id="UP000324209">
    <property type="component" value="Chromosome"/>
</dbReference>
<accession>A0A5C1QLI2</accession>
<dbReference type="OrthoDB" id="9808002at2"/>
<dbReference type="InterPro" id="IPR015422">
    <property type="entry name" value="PyrdxlP-dep_Trfase_small"/>
</dbReference>
<dbReference type="InterPro" id="IPR000192">
    <property type="entry name" value="Aminotrans_V_dom"/>
</dbReference>
<dbReference type="Gene3D" id="3.40.640.10">
    <property type="entry name" value="Type I PLP-dependent aspartate aminotransferase-like (Major domain)"/>
    <property type="match status" value="1"/>
</dbReference>
<proteinExistence type="predicted"/>
<dbReference type="InterPro" id="IPR016454">
    <property type="entry name" value="Cysteine_dSase"/>
</dbReference>
<sequence>MIYLDWAATTPPYGDIQNIMNETALTYYGNPSSLHQEGRRAHEKLEEMRSRCAAILGGTPQELIFTSGGTESNNMIISSLLTRRDKGRVIVSGMEHPSVWEPTQALSKQGWDVKVIKAGSNGLIRPEKLSRLLTEDTKMVLIMGVHNESGVIQPLNDLVEVTRKAESKRPIHFHSDLVQYAGKLPLNLGSLGIDSASISSHKFRGPRGVGLLYEKKPLSGVYAGGDHERGLRPGTENLSGIAGMTVALERVPQALECSQAARRRMILLMNGIKEIPGARLLPQERLENDLHFTPWILNCALPPLPGEVLVRVMDEAGFALSTGSACSSQKKSRTRGLEAMGIDAKTAFSSIRISQGPNTTEEEISSLLRVLKEQASLLGRAIR</sequence>
<evidence type="ECO:0000313" key="5">
    <source>
        <dbReference type="Proteomes" id="UP000324209"/>
    </source>
</evidence>
<dbReference type="Pfam" id="PF00266">
    <property type="entry name" value="Aminotran_5"/>
    <property type="match status" value="1"/>
</dbReference>
<evidence type="ECO:0000256" key="2">
    <source>
        <dbReference type="ARBA" id="ARBA00022898"/>
    </source>
</evidence>
<dbReference type="EMBL" id="CP036150">
    <property type="protein sequence ID" value="QEN07012.1"/>
    <property type="molecule type" value="Genomic_DNA"/>
</dbReference>
<dbReference type="PIRSF" id="PIRSF005572">
    <property type="entry name" value="NifS"/>
    <property type="match status" value="1"/>
</dbReference>